<gene>
    <name evidence="2" type="ORF">FIV46_04680</name>
</gene>
<evidence type="ECO:0000313" key="3">
    <source>
        <dbReference type="Proteomes" id="UP000319148"/>
    </source>
</evidence>
<protein>
    <submittedName>
        <fullName evidence="2">M48 family metallopeptidase</fullName>
    </submittedName>
</protein>
<dbReference type="Proteomes" id="UP000319148">
    <property type="component" value="Unassembled WGS sequence"/>
</dbReference>
<feature type="domain" description="YgjP-like metallopeptidase" evidence="1">
    <location>
        <begin position="59"/>
        <end position="257"/>
    </location>
</feature>
<name>A0A501PN43_9PROT</name>
<reference evidence="3" key="1">
    <citation type="submission" date="2019-06" db="EMBL/GenBank/DDBJ databases">
        <title>The complete genome of Emcibacter congregatus ZYLT.</title>
        <authorList>
            <person name="Zhao Z."/>
        </authorList>
    </citation>
    <scope>NUCLEOTIDE SEQUENCE [LARGE SCALE GENOMIC DNA]</scope>
    <source>
        <strain evidence="3">MCCC 1A06723</strain>
    </source>
</reference>
<dbReference type="Pfam" id="PF01863">
    <property type="entry name" value="YgjP-like"/>
    <property type="match status" value="1"/>
</dbReference>
<dbReference type="InterPro" id="IPR053136">
    <property type="entry name" value="UTP_pyrophosphatase-like"/>
</dbReference>
<dbReference type="InterPro" id="IPR002725">
    <property type="entry name" value="YgjP-like_metallopeptidase"/>
</dbReference>
<dbReference type="PANTHER" id="PTHR30399">
    <property type="entry name" value="UNCHARACTERIZED PROTEIN YGJP"/>
    <property type="match status" value="1"/>
</dbReference>
<evidence type="ECO:0000259" key="1">
    <source>
        <dbReference type="Pfam" id="PF01863"/>
    </source>
</evidence>
<dbReference type="CDD" id="cd07344">
    <property type="entry name" value="M48_yhfN_like"/>
    <property type="match status" value="1"/>
</dbReference>
<dbReference type="EMBL" id="VFIY01000005">
    <property type="protein sequence ID" value="TPD61507.1"/>
    <property type="molecule type" value="Genomic_DNA"/>
</dbReference>
<proteinExistence type="predicted"/>
<accession>A0A501PN43</accession>
<keyword evidence="3" id="KW-1185">Reference proteome</keyword>
<dbReference type="PANTHER" id="PTHR30399:SF1">
    <property type="entry name" value="UTP PYROPHOSPHATASE"/>
    <property type="match status" value="1"/>
</dbReference>
<organism evidence="2 3">
    <name type="scientific">Emcibacter nanhaiensis</name>
    <dbReference type="NCBI Taxonomy" id="1505037"/>
    <lineage>
        <taxon>Bacteria</taxon>
        <taxon>Pseudomonadati</taxon>
        <taxon>Pseudomonadota</taxon>
        <taxon>Alphaproteobacteria</taxon>
        <taxon>Emcibacterales</taxon>
        <taxon>Emcibacteraceae</taxon>
        <taxon>Emcibacter</taxon>
    </lineage>
</organism>
<dbReference type="AlphaFoldDB" id="A0A501PN43"/>
<comment type="caution">
    <text evidence="2">The sequence shown here is derived from an EMBL/GenBank/DDBJ whole genome shotgun (WGS) entry which is preliminary data.</text>
</comment>
<evidence type="ECO:0000313" key="2">
    <source>
        <dbReference type="EMBL" id="TPD61507.1"/>
    </source>
</evidence>
<dbReference type="OrthoDB" id="9795402at2"/>
<dbReference type="Gene3D" id="3.30.2010.10">
    <property type="entry name" value="Metalloproteases ('zincins'), catalytic domain"/>
    <property type="match status" value="1"/>
</dbReference>
<sequence>MPPGFPSAAKWCTNGMPWTWKTISSNGHIRRGRKMNETTVRLPNGAELAVLLKPHSRARRLKLRYDAARRAAVLTTPPRTSSATAMTFVERNLDWLLGQLEIYADQEVLGPDRYLSFLGHDHLILHRPDQAGRVDRQEGQIIVGGPAGGFDVRLLNWLKKQARTQLEQAVAEKTALLGVTCHRVRIGDPKSRWGSCSSRKTLSFSWRLIMTPASVLDYVVAHEVAHLKEMNHSAAFWREVDRLVDHRDRSRRWLREHGPRLMALQFEA</sequence>